<dbReference type="CDD" id="cd07249">
    <property type="entry name" value="MMCE"/>
    <property type="match status" value="1"/>
</dbReference>
<dbReference type="InterPro" id="IPR017515">
    <property type="entry name" value="MeMalonyl-CoA_epimerase"/>
</dbReference>
<dbReference type="SUPFAM" id="SSF54593">
    <property type="entry name" value="Glyoxalase/Bleomycin resistance protein/Dihydroxybiphenyl dioxygenase"/>
    <property type="match status" value="1"/>
</dbReference>
<sequence length="134" mass="14612">MLTKINHLGIAVPSLSEAIPFYRDHLGMTFQGTDEVAEQQVRVAFFQIGESKIELLEPTGPESPIAKFIAKNGAGIHHVAYEVDDLVEALRKLESEGVRMIDRTPRTGAHGTLIAFIHPKASGGVLTELCQLAH</sequence>
<dbReference type="InterPro" id="IPR051785">
    <property type="entry name" value="MMCE/EMCE_epimerase"/>
</dbReference>
<dbReference type="InterPro" id="IPR037523">
    <property type="entry name" value="VOC_core"/>
</dbReference>
<dbReference type="PANTHER" id="PTHR43048">
    <property type="entry name" value="METHYLMALONYL-COA EPIMERASE"/>
    <property type="match status" value="1"/>
</dbReference>
<evidence type="ECO:0000256" key="1">
    <source>
        <dbReference type="ARBA" id="ARBA00009308"/>
    </source>
</evidence>
<comment type="similarity">
    <text evidence="1">Belongs to the methylmalonyl-CoA epimerase family.</text>
</comment>
<dbReference type="NCBIfam" id="TIGR03081">
    <property type="entry name" value="metmalonyl_epim"/>
    <property type="match status" value="1"/>
</dbReference>
<dbReference type="RefSeq" id="WP_282001291.1">
    <property type="nucleotide sequence ID" value="NZ_AP027151.1"/>
</dbReference>
<dbReference type="EMBL" id="AP027151">
    <property type="protein sequence ID" value="BDV41312.1"/>
    <property type="molecule type" value="Genomic_DNA"/>
</dbReference>
<reference evidence="4 5" key="1">
    <citation type="submission" date="2022-12" db="EMBL/GenBank/DDBJ databases">
        <title>Polyphasic characterization of Geotalea uranireducens NIT-SL11 newly isolated from a complex of sewage sludge and microbially reduced graphene oxide.</title>
        <authorList>
            <person name="Xie L."/>
            <person name="Yoshida N."/>
            <person name="Meng L."/>
        </authorList>
    </citation>
    <scope>NUCLEOTIDE SEQUENCE [LARGE SCALE GENOMIC DNA]</scope>
    <source>
        <strain evidence="4 5">NIT-SL11</strain>
    </source>
</reference>
<dbReference type="Gene3D" id="3.10.180.10">
    <property type="entry name" value="2,3-Dihydroxybiphenyl 1,2-Dioxygenase, domain 1"/>
    <property type="match status" value="1"/>
</dbReference>
<evidence type="ECO:0000259" key="3">
    <source>
        <dbReference type="PROSITE" id="PS51819"/>
    </source>
</evidence>
<dbReference type="PROSITE" id="PS51819">
    <property type="entry name" value="VOC"/>
    <property type="match status" value="1"/>
</dbReference>
<proteinExistence type="inferred from homology"/>
<evidence type="ECO:0000313" key="5">
    <source>
        <dbReference type="Proteomes" id="UP001317705"/>
    </source>
</evidence>
<feature type="domain" description="VOC" evidence="3">
    <location>
        <begin position="4"/>
        <end position="132"/>
    </location>
</feature>
<dbReference type="Pfam" id="PF13669">
    <property type="entry name" value="Glyoxalase_4"/>
    <property type="match status" value="1"/>
</dbReference>
<gene>
    <name evidence="4" type="primary">mceE</name>
    <name evidence="4" type="ORF">GURASL_02350</name>
</gene>
<dbReference type="InterPro" id="IPR029068">
    <property type="entry name" value="Glyas_Bleomycin-R_OHBP_Dase"/>
</dbReference>
<name>A0ABM8EFY2_9BACT</name>
<keyword evidence="5" id="KW-1185">Reference proteome</keyword>
<protein>
    <submittedName>
        <fullName evidence="4">Methylmalonyl-CoA epimerase</fullName>
    </submittedName>
</protein>
<keyword evidence="2" id="KW-0479">Metal-binding</keyword>
<dbReference type="PANTHER" id="PTHR43048:SF3">
    <property type="entry name" value="METHYLMALONYL-COA EPIMERASE, MITOCHONDRIAL"/>
    <property type="match status" value="1"/>
</dbReference>
<evidence type="ECO:0000313" key="4">
    <source>
        <dbReference type="EMBL" id="BDV41312.1"/>
    </source>
</evidence>
<dbReference type="Proteomes" id="UP001317705">
    <property type="component" value="Chromosome"/>
</dbReference>
<organism evidence="4 5">
    <name type="scientific">Geotalea uraniireducens</name>
    <dbReference type="NCBI Taxonomy" id="351604"/>
    <lineage>
        <taxon>Bacteria</taxon>
        <taxon>Pseudomonadati</taxon>
        <taxon>Thermodesulfobacteriota</taxon>
        <taxon>Desulfuromonadia</taxon>
        <taxon>Geobacterales</taxon>
        <taxon>Geobacteraceae</taxon>
        <taxon>Geotalea</taxon>
    </lineage>
</organism>
<evidence type="ECO:0000256" key="2">
    <source>
        <dbReference type="ARBA" id="ARBA00022723"/>
    </source>
</evidence>
<accession>A0ABM8EFY2</accession>